<evidence type="ECO:0000313" key="8">
    <source>
        <dbReference type="Proteomes" id="UP000008983"/>
    </source>
</evidence>
<sequence length="492" mass="58079">MYDIIFILFLSQFIINATNSIIAPFFPQYAFQWGLSQFSISLIFSIHPVGNLICYFLLGKQICDEKYQKISQMAGIFLNIIGIFSFAILSLFQDKAYIFSISLLAKFILGIVKNIYIFKKINIFNKKKLQAQTLFNFPFYSYIPILYQTEYKQKFLHLELFSGMGFLFGPFLSGFLIQAFGWVIPFIIFGIICILLLFTFQKQIPDRMILKIKQNEKIKNQNEINSQYLFYDKIQDNYQIYKLKYSNKNLITVYILMIIPCCGIMSLEATFSLYIQQKYQTNYFFMGIIFSFGMILYIVFVPLIKIIYNYSYLVIFIGIFVTGICFCLIGPYYFLFQNIQLNYICASYIFLSFSILMIYFPSLLLITNIINITNINNKQFFILFQKSYNYYNTLYCSGQFIGPLLGGFMTEFLSFETCNSIFGITVLFWGIIFYFQKNQYQFDCQYYCVYIQGVKDLIITPNIQNQQKNYKKKLVLICYLQKKILTINENQK</sequence>
<feature type="transmembrane region" description="Helical" evidence="6">
    <location>
        <begin position="97"/>
        <end position="118"/>
    </location>
</feature>
<gene>
    <name evidence="7" type="ORF">IMG5_128310</name>
</gene>
<organism evidence="7 8">
    <name type="scientific">Ichthyophthirius multifiliis</name>
    <name type="common">White spot disease agent</name>
    <name type="synonym">Ich</name>
    <dbReference type="NCBI Taxonomy" id="5932"/>
    <lineage>
        <taxon>Eukaryota</taxon>
        <taxon>Sar</taxon>
        <taxon>Alveolata</taxon>
        <taxon>Ciliophora</taxon>
        <taxon>Intramacronucleata</taxon>
        <taxon>Oligohymenophorea</taxon>
        <taxon>Hymenostomatida</taxon>
        <taxon>Ophryoglenina</taxon>
        <taxon>Ichthyophthirius</taxon>
    </lineage>
</organism>
<proteinExistence type="predicted"/>
<keyword evidence="2" id="KW-0813">Transport</keyword>
<dbReference type="GeneID" id="14906712"/>
<evidence type="ECO:0000256" key="4">
    <source>
        <dbReference type="ARBA" id="ARBA00022989"/>
    </source>
</evidence>
<feature type="transmembrane region" description="Helical" evidence="6">
    <location>
        <begin position="388"/>
        <end position="406"/>
    </location>
</feature>
<keyword evidence="4 6" id="KW-1133">Transmembrane helix</keyword>
<evidence type="ECO:0000256" key="1">
    <source>
        <dbReference type="ARBA" id="ARBA00004141"/>
    </source>
</evidence>
<feature type="transmembrane region" description="Helical" evidence="6">
    <location>
        <begin position="312"/>
        <end position="335"/>
    </location>
</feature>
<feature type="transmembrane region" description="Helical" evidence="6">
    <location>
        <begin position="412"/>
        <end position="435"/>
    </location>
</feature>
<dbReference type="GO" id="GO:0016740">
    <property type="term" value="F:transferase activity"/>
    <property type="evidence" value="ECO:0007669"/>
    <property type="project" value="UniProtKB-KW"/>
</dbReference>
<feature type="transmembrane region" description="Helical" evidence="6">
    <location>
        <begin position="155"/>
        <end position="173"/>
    </location>
</feature>
<feature type="transmembrane region" description="Helical" evidence="6">
    <location>
        <begin position="179"/>
        <end position="200"/>
    </location>
</feature>
<comment type="subcellular location">
    <subcellularLocation>
        <location evidence="1">Membrane</location>
        <topology evidence="1">Multi-pass membrane protein</topology>
    </subcellularLocation>
</comment>
<feature type="transmembrane region" description="Helical" evidence="6">
    <location>
        <begin position="70"/>
        <end position="91"/>
    </location>
</feature>
<evidence type="ECO:0000313" key="7">
    <source>
        <dbReference type="EMBL" id="EGR30599.1"/>
    </source>
</evidence>
<dbReference type="AlphaFoldDB" id="G0QW06"/>
<accession>G0QW06</accession>
<feature type="transmembrane region" description="Helical" evidence="6">
    <location>
        <begin position="251"/>
        <end position="275"/>
    </location>
</feature>
<name>G0QW06_ICHMU</name>
<dbReference type="OMA" id="SEFLMGP"/>
<feature type="transmembrane region" description="Helical" evidence="6">
    <location>
        <begin position="341"/>
        <end position="367"/>
    </location>
</feature>
<dbReference type="InterPro" id="IPR011701">
    <property type="entry name" value="MFS"/>
</dbReference>
<dbReference type="GO" id="GO:0022857">
    <property type="term" value="F:transmembrane transporter activity"/>
    <property type="evidence" value="ECO:0007669"/>
    <property type="project" value="InterPro"/>
</dbReference>
<dbReference type="InterPro" id="IPR050930">
    <property type="entry name" value="MFS_Vesicular_Transporter"/>
</dbReference>
<keyword evidence="7" id="KW-0808">Transferase</keyword>
<dbReference type="GO" id="GO:0016020">
    <property type="term" value="C:membrane"/>
    <property type="evidence" value="ECO:0007669"/>
    <property type="project" value="UniProtKB-SubCell"/>
</dbReference>
<dbReference type="EC" id="2.7.8.13" evidence="7"/>
<keyword evidence="8" id="KW-1185">Reference proteome</keyword>
<dbReference type="Proteomes" id="UP000008983">
    <property type="component" value="Unassembled WGS sequence"/>
</dbReference>
<dbReference type="InterPro" id="IPR036259">
    <property type="entry name" value="MFS_trans_sf"/>
</dbReference>
<evidence type="ECO:0000256" key="2">
    <source>
        <dbReference type="ARBA" id="ARBA00022448"/>
    </source>
</evidence>
<reference evidence="7 8" key="1">
    <citation type="submission" date="2011-07" db="EMBL/GenBank/DDBJ databases">
        <authorList>
            <person name="Coyne R."/>
            <person name="Brami D."/>
            <person name="Johnson J."/>
            <person name="Hostetler J."/>
            <person name="Hannick L."/>
            <person name="Clark T."/>
            <person name="Cassidy-Hanley D."/>
            <person name="Inman J."/>
        </authorList>
    </citation>
    <scope>NUCLEOTIDE SEQUENCE [LARGE SCALE GENOMIC DNA]</scope>
    <source>
        <strain evidence="7 8">G5</strain>
    </source>
</reference>
<dbReference type="GO" id="GO:0016491">
    <property type="term" value="F:oxidoreductase activity"/>
    <property type="evidence" value="ECO:0007669"/>
    <property type="project" value="UniProtKB-KW"/>
</dbReference>
<feature type="transmembrane region" description="Helical" evidence="6">
    <location>
        <begin position="36"/>
        <end position="58"/>
    </location>
</feature>
<dbReference type="SUPFAM" id="SSF103473">
    <property type="entry name" value="MFS general substrate transporter"/>
    <property type="match status" value="1"/>
</dbReference>
<dbReference type="InParanoid" id="G0QW06"/>
<dbReference type="STRING" id="857967.G0QW06"/>
<dbReference type="EC" id="1.6.5.3" evidence="7"/>
<feature type="transmembrane region" description="Helical" evidence="6">
    <location>
        <begin position="281"/>
        <end position="300"/>
    </location>
</feature>
<evidence type="ECO:0000256" key="6">
    <source>
        <dbReference type="SAM" id="Phobius"/>
    </source>
</evidence>
<dbReference type="Gene3D" id="1.20.1250.20">
    <property type="entry name" value="MFS general substrate transporter like domains"/>
    <property type="match status" value="2"/>
</dbReference>
<dbReference type="PANTHER" id="PTHR23506">
    <property type="entry name" value="GH10249P"/>
    <property type="match status" value="1"/>
</dbReference>
<keyword evidence="7" id="KW-0560">Oxidoreductase</keyword>
<dbReference type="EMBL" id="GL983973">
    <property type="protein sequence ID" value="EGR30599.1"/>
    <property type="molecule type" value="Genomic_DNA"/>
</dbReference>
<evidence type="ECO:0000256" key="5">
    <source>
        <dbReference type="ARBA" id="ARBA00023136"/>
    </source>
</evidence>
<protein>
    <submittedName>
        <fullName evidence="7">Major facilitator superfamily protein, putative</fullName>
        <ecNumber evidence="7">1.6.5.3</ecNumber>
        <ecNumber evidence="7">2.7.8.13</ecNumber>
    </submittedName>
</protein>
<dbReference type="eggNOG" id="KOG3764">
    <property type="taxonomic scope" value="Eukaryota"/>
</dbReference>
<keyword evidence="3 6" id="KW-0812">Transmembrane</keyword>
<evidence type="ECO:0000256" key="3">
    <source>
        <dbReference type="ARBA" id="ARBA00022692"/>
    </source>
</evidence>
<keyword evidence="5 6" id="KW-0472">Membrane</keyword>
<dbReference type="PANTHER" id="PTHR23506:SF23">
    <property type="entry name" value="GH10249P"/>
    <property type="match status" value="1"/>
</dbReference>
<dbReference type="RefSeq" id="XP_004032186.1">
    <property type="nucleotide sequence ID" value="XM_004032138.1"/>
</dbReference>
<dbReference type="Pfam" id="PF07690">
    <property type="entry name" value="MFS_1"/>
    <property type="match status" value="1"/>
</dbReference>